<organism evidence="2">
    <name type="scientific">Methanofollis liminatans</name>
    <dbReference type="NCBI Taxonomy" id="2201"/>
    <lineage>
        <taxon>Archaea</taxon>
        <taxon>Methanobacteriati</taxon>
        <taxon>Methanobacteriota</taxon>
        <taxon>Stenosarchaea group</taxon>
        <taxon>Methanomicrobia</taxon>
        <taxon>Methanomicrobiales</taxon>
        <taxon>Methanomicrobiaceae</taxon>
        <taxon>Methanofollis</taxon>
    </lineage>
</organism>
<dbReference type="EMBL" id="DSBY01000211">
    <property type="protein sequence ID" value="HDS63483.1"/>
    <property type="molecule type" value="Genomic_DNA"/>
</dbReference>
<reference evidence="2" key="1">
    <citation type="journal article" date="2020" name="mSystems">
        <title>Genome- and Community-Level Interaction Insights into Carbon Utilization and Element Cycling Functions of Hydrothermarchaeota in Hydrothermal Sediment.</title>
        <authorList>
            <person name="Zhou Z."/>
            <person name="Liu Y."/>
            <person name="Xu W."/>
            <person name="Pan J."/>
            <person name="Luo Z.H."/>
            <person name="Li M."/>
        </authorList>
    </citation>
    <scope>NUCLEOTIDE SEQUENCE</scope>
    <source>
        <strain evidence="2">SpSt-1183</strain>
    </source>
</reference>
<proteinExistence type="predicted"/>
<evidence type="ECO:0000256" key="1">
    <source>
        <dbReference type="SAM" id="Phobius"/>
    </source>
</evidence>
<dbReference type="Proteomes" id="UP000885648">
    <property type="component" value="Unassembled WGS sequence"/>
</dbReference>
<keyword evidence="1" id="KW-0472">Membrane</keyword>
<gene>
    <name evidence="2" type="ORF">ENN52_05065</name>
</gene>
<accession>A0A831PTE0</accession>
<feature type="non-terminal residue" evidence="2">
    <location>
        <position position="1"/>
    </location>
</feature>
<comment type="caution">
    <text evidence="2">The sequence shown here is derived from an EMBL/GenBank/DDBJ whole genome shotgun (WGS) entry which is preliminary data.</text>
</comment>
<protein>
    <submittedName>
        <fullName evidence="2">ABC transporter permease</fullName>
    </submittedName>
</protein>
<sequence length="57" mass="5869">QVFTAGTTFGEGAAVFDPLSVAYILFAMGFGVVTSVAAGLYPAWQASRMAPIDALRG</sequence>
<keyword evidence="1" id="KW-0812">Transmembrane</keyword>
<feature type="transmembrane region" description="Helical" evidence="1">
    <location>
        <begin position="20"/>
        <end position="41"/>
    </location>
</feature>
<dbReference type="AlphaFoldDB" id="A0A831PTE0"/>
<name>A0A831PTE0_9EURY</name>
<keyword evidence="1" id="KW-1133">Transmembrane helix</keyword>
<evidence type="ECO:0000313" key="2">
    <source>
        <dbReference type="EMBL" id="HDS63483.1"/>
    </source>
</evidence>